<evidence type="ECO:0000256" key="1">
    <source>
        <dbReference type="SAM" id="MobiDB-lite"/>
    </source>
</evidence>
<name>A0A8S9LXS1_BRACR</name>
<comment type="caution">
    <text evidence="3">The sequence shown here is derived from an EMBL/GenBank/DDBJ whole genome shotgun (WGS) entry which is preliminary data.</text>
</comment>
<dbReference type="Pfam" id="PF14392">
    <property type="entry name" value="zf-CCHC_4"/>
    <property type="match status" value="1"/>
</dbReference>
<dbReference type="PANTHER" id="PTHR31286:SF178">
    <property type="entry name" value="DUF4283 DOMAIN-CONTAINING PROTEIN"/>
    <property type="match status" value="1"/>
</dbReference>
<accession>A0A8S9LXS1</accession>
<sequence length="267" mass="29889">MKLPRKKKEISLTEELKELELLEEGELVDISDLEIDDLIEENALSVIIRIRGLPIHLLKKQAVESLMGPLGKVEDVQLHAKNSNSVEYVRPLVWINVDEPLQFKRIARFKSGEVIPTELEYEKLIKVCFTCKRLTHDQTHCPLLEEVGFQDQEEIKRKSMLAQMKRTAGAKRQAGSSGAQRIASYQDMKGKRAVTKNSQVWKAKTSQESEQSKGGSSKSLKISNSHSLQEKSPGGKRTSVGHKRVGSDASQTPSSVFTRIGSPQEVT</sequence>
<evidence type="ECO:0000259" key="2">
    <source>
        <dbReference type="Pfam" id="PF14392"/>
    </source>
</evidence>
<feature type="compositionally biased region" description="Polar residues" evidence="1">
    <location>
        <begin position="248"/>
        <end position="257"/>
    </location>
</feature>
<dbReference type="InterPro" id="IPR040256">
    <property type="entry name" value="At4g02000-like"/>
</dbReference>
<reference evidence="3" key="1">
    <citation type="submission" date="2019-12" db="EMBL/GenBank/DDBJ databases">
        <title>Genome sequencing and annotation of Brassica cretica.</title>
        <authorList>
            <person name="Studholme D.J."/>
            <person name="Sarris P.F."/>
        </authorList>
    </citation>
    <scope>NUCLEOTIDE SEQUENCE</scope>
    <source>
        <strain evidence="3">PFS-102/07</strain>
        <tissue evidence="3">Leaf</tissue>
    </source>
</reference>
<protein>
    <recommendedName>
        <fullName evidence="2">Zinc knuckle CX2CX4HX4C domain-containing protein</fullName>
    </recommendedName>
</protein>
<proteinExistence type="predicted"/>
<organism evidence="3">
    <name type="scientific">Brassica cretica</name>
    <name type="common">Mustard</name>
    <dbReference type="NCBI Taxonomy" id="69181"/>
    <lineage>
        <taxon>Eukaryota</taxon>
        <taxon>Viridiplantae</taxon>
        <taxon>Streptophyta</taxon>
        <taxon>Embryophyta</taxon>
        <taxon>Tracheophyta</taxon>
        <taxon>Spermatophyta</taxon>
        <taxon>Magnoliopsida</taxon>
        <taxon>eudicotyledons</taxon>
        <taxon>Gunneridae</taxon>
        <taxon>Pentapetalae</taxon>
        <taxon>rosids</taxon>
        <taxon>malvids</taxon>
        <taxon>Brassicales</taxon>
        <taxon>Brassicaceae</taxon>
        <taxon>Brassiceae</taxon>
        <taxon>Brassica</taxon>
    </lineage>
</organism>
<gene>
    <name evidence="3" type="ORF">F2Q70_00012389</name>
</gene>
<dbReference type="AlphaFoldDB" id="A0A8S9LXS1"/>
<feature type="region of interest" description="Disordered" evidence="1">
    <location>
        <begin position="161"/>
        <end position="267"/>
    </location>
</feature>
<dbReference type="EMBL" id="QGKY02000089">
    <property type="protein sequence ID" value="KAF2612554.1"/>
    <property type="molecule type" value="Genomic_DNA"/>
</dbReference>
<dbReference type="PANTHER" id="PTHR31286">
    <property type="entry name" value="GLYCINE-RICH CELL WALL STRUCTURAL PROTEIN 1.8-LIKE"/>
    <property type="match status" value="1"/>
</dbReference>
<dbReference type="InterPro" id="IPR025836">
    <property type="entry name" value="Zn_knuckle_CX2CX4HX4C"/>
</dbReference>
<evidence type="ECO:0000313" key="3">
    <source>
        <dbReference type="EMBL" id="KAF2612554.1"/>
    </source>
</evidence>
<feature type="domain" description="Zinc knuckle CX2CX4HX4C" evidence="2">
    <location>
        <begin position="96"/>
        <end position="142"/>
    </location>
</feature>